<evidence type="ECO:0000313" key="6">
    <source>
        <dbReference type="Proteomes" id="UP000292082"/>
    </source>
</evidence>
<dbReference type="Pfam" id="PF03124">
    <property type="entry name" value="EXS"/>
    <property type="match status" value="1"/>
</dbReference>
<proteinExistence type="predicted"/>
<dbReference type="Proteomes" id="UP000292082">
    <property type="component" value="Unassembled WGS sequence"/>
</dbReference>
<dbReference type="AlphaFoldDB" id="A0A4Q9N9J3"/>
<reference evidence="5 6" key="1">
    <citation type="submission" date="2019-01" db="EMBL/GenBank/DDBJ databases">
        <title>Draft genome sequences of three monokaryotic isolates of the white-rot basidiomycete fungus Dichomitus squalens.</title>
        <authorList>
            <consortium name="DOE Joint Genome Institute"/>
            <person name="Lopez S.C."/>
            <person name="Andreopoulos B."/>
            <person name="Pangilinan J."/>
            <person name="Lipzen A."/>
            <person name="Riley R."/>
            <person name="Ahrendt S."/>
            <person name="Ng V."/>
            <person name="Barry K."/>
            <person name="Daum C."/>
            <person name="Grigoriev I.V."/>
            <person name="Hilden K.S."/>
            <person name="Makela M.R."/>
            <person name="de Vries R.P."/>
        </authorList>
    </citation>
    <scope>NUCLEOTIDE SEQUENCE [LARGE SCALE GENOMIC DNA]</scope>
    <source>
        <strain evidence="5 6">CBS 464.89</strain>
    </source>
</reference>
<accession>A0A4Q9N9J3</accession>
<keyword evidence="4" id="KW-0472">Membrane</keyword>
<evidence type="ECO:0000256" key="2">
    <source>
        <dbReference type="ARBA" id="ARBA00022692"/>
    </source>
</evidence>
<dbReference type="GO" id="GO:0016020">
    <property type="term" value="C:membrane"/>
    <property type="evidence" value="ECO:0007669"/>
    <property type="project" value="UniProtKB-SubCell"/>
</dbReference>
<keyword evidence="6" id="KW-1185">Reference proteome</keyword>
<evidence type="ECO:0000313" key="5">
    <source>
        <dbReference type="EMBL" id="TBU59438.1"/>
    </source>
</evidence>
<evidence type="ECO:0000256" key="1">
    <source>
        <dbReference type="ARBA" id="ARBA00004141"/>
    </source>
</evidence>
<gene>
    <name evidence="5" type="ORF">BD310DRAFT_817372</name>
</gene>
<organism evidence="5 6">
    <name type="scientific">Dichomitus squalens</name>
    <dbReference type="NCBI Taxonomy" id="114155"/>
    <lineage>
        <taxon>Eukaryota</taxon>
        <taxon>Fungi</taxon>
        <taxon>Dikarya</taxon>
        <taxon>Basidiomycota</taxon>
        <taxon>Agaricomycotina</taxon>
        <taxon>Agaricomycetes</taxon>
        <taxon>Polyporales</taxon>
        <taxon>Polyporaceae</taxon>
        <taxon>Dichomitus</taxon>
    </lineage>
</organism>
<evidence type="ECO:0000256" key="3">
    <source>
        <dbReference type="ARBA" id="ARBA00022989"/>
    </source>
</evidence>
<keyword evidence="3" id="KW-1133">Transmembrane helix</keyword>
<feature type="non-terminal residue" evidence="5">
    <location>
        <position position="1"/>
    </location>
</feature>
<evidence type="ECO:0000256" key="4">
    <source>
        <dbReference type="ARBA" id="ARBA00023136"/>
    </source>
</evidence>
<name>A0A4Q9N9J3_9APHY</name>
<dbReference type="STRING" id="114155.A0A4Q9N9J3"/>
<comment type="subcellular location">
    <subcellularLocation>
        <location evidence="1">Membrane</location>
        <topology evidence="1">Multi-pass membrane protein</topology>
    </subcellularLocation>
</comment>
<dbReference type="EMBL" id="ML145114">
    <property type="protein sequence ID" value="TBU59438.1"/>
    <property type="molecule type" value="Genomic_DNA"/>
</dbReference>
<dbReference type="InterPro" id="IPR004342">
    <property type="entry name" value="EXS_C"/>
</dbReference>
<keyword evidence="2" id="KW-0812">Transmembrane</keyword>
<sequence>YVDSGPVTHSINGGKYGSGIIQYLFYFLWRSQGTVFATNYSIYAGAWDLLMDWSLL</sequence>
<protein>
    <submittedName>
        <fullName evidence="5">Uncharacterized protein</fullName>
    </submittedName>
</protein>